<dbReference type="GO" id="GO:0050821">
    <property type="term" value="P:protein stabilization"/>
    <property type="evidence" value="ECO:0007669"/>
    <property type="project" value="TreeGrafter"/>
</dbReference>
<feature type="coiled-coil region" evidence="3">
    <location>
        <begin position="38"/>
        <end position="109"/>
    </location>
</feature>
<feature type="chain" id="PRO_5038025789" evidence="4">
    <location>
        <begin position="20"/>
        <end position="167"/>
    </location>
</feature>
<evidence type="ECO:0000256" key="4">
    <source>
        <dbReference type="SAM" id="SignalP"/>
    </source>
</evidence>
<dbReference type="Proteomes" id="UP000706891">
    <property type="component" value="Unassembled WGS sequence"/>
</dbReference>
<dbReference type="SUPFAM" id="SSF111384">
    <property type="entry name" value="OmpH-like"/>
    <property type="match status" value="1"/>
</dbReference>
<dbReference type="Pfam" id="PF03938">
    <property type="entry name" value="OmpH"/>
    <property type="match status" value="1"/>
</dbReference>
<keyword evidence="2 4" id="KW-0732">Signal</keyword>
<evidence type="ECO:0000256" key="1">
    <source>
        <dbReference type="ARBA" id="ARBA00009091"/>
    </source>
</evidence>
<gene>
    <name evidence="5" type="ORF">H6A34_11265</name>
</gene>
<evidence type="ECO:0000313" key="6">
    <source>
        <dbReference type="Proteomes" id="UP000706891"/>
    </source>
</evidence>
<dbReference type="GO" id="GO:0005829">
    <property type="term" value="C:cytosol"/>
    <property type="evidence" value="ECO:0007669"/>
    <property type="project" value="TreeGrafter"/>
</dbReference>
<organism evidence="5 6">
    <name type="scientific">Marseilla massiliensis</name>
    <dbReference type="NCBI Taxonomy" id="1841864"/>
    <lineage>
        <taxon>Bacteria</taxon>
        <taxon>Pseudomonadati</taxon>
        <taxon>Bacteroidota</taxon>
        <taxon>Bacteroidia</taxon>
        <taxon>Bacteroidales</taxon>
        <taxon>Prevotellaceae</taxon>
        <taxon>Marseilla</taxon>
    </lineage>
</organism>
<keyword evidence="3" id="KW-0175">Coiled coil</keyword>
<evidence type="ECO:0000256" key="3">
    <source>
        <dbReference type="SAM" id="Coils"/>
    </source>
</evidence>
<feature type="signal peptide" evidence="4">
    <location>
        <begin position="1"/>
        <end position="19"/>
    </location>
</feature>
<accession>A0A938WUS9</accession>
<protein>
    <submittedName>
        <fullName evidence="5">OmpH family outer membrane protein</fullName>
    </submittedName>
</protein>
<dbReference type="Gene3D" id="3.30.910.20">
    <property type="entry name" value="Skp domain"/>
    <property type="match status" value="1"/>
</dbReference>
<dbReference type="AlphaFoldDB" id="A0A938WUS9"/>
<comment type="caution">
    <text evidence="5">The sequence shown here is derived from an EMBL/GenBank/DDBJ whole genome shotgun (WGS) entry which is preliminary data.</text>
</comment>
<evidence type="ECO:0000256" key="2">
    <source>
        <dbReference type="ARBA" id="ARBA00022729"/>
    </source>
</evidence>
<proteinExistence type="inferred from homology"/>
<reference evidence="5" key="1">
    <citation type="submission" date="2020-08" db="EMBL/GenBank/DDBJ databases">
        <authorList>
            <person name="Cejkova D."/>
            <person name="Kubasova T."/>
            <person name="Jahodarova E."/>
            <person name="Rychlik I."/>
        </authorList>
    </citation>
    <scope>NUCLEOTIDE SEQUENCE</scope>
    <source>
        <strain evidence="5">An824</strain>
    </source>
</reference>
<dbReference type="InterPro" id="IPR024930">
    <property type="entry name" value="Skp_dom_sf"/>
</dbReference>
<dbReference type="InterPro" id="IPR005632">
    <property type="entry name" value="Chaperone_Skp"/>
</dbReference>
<dbReference type="GO" id="GO:0051082">
    <property type="term" value="F:unfolded protein binding"/>
    <property type="evidence" value="ECO:0007669"/>
    <property type="project" value="InterPro"/>
</dbReference>
<comment type="similarity">
    <text evidence="1">Belongs to the Skp family.</text>
</comment>
<dbReference type="PANTHER" id="PTHR35089:SF1">
    <property type="entry name" value="CHAPERONE PROTEIN SKP"/>
    <property type="match status" value="1"/>
</dbReference>
<name>A0A938WUS9_9BACT</name>
<keyword evidence="6" id="KW-1185">Reference proteome</keyword>
<reference evidence="5" key="2">
    <citation type="journal article" date="2021" name="Sci. Rep.">
        <title>The distribution of antibiotic resistance genes in chicken gut microbiota commensals.</title>
        <authorList>
            <person name="Juricova H."/>
            <person name="Matiasovicova J."/>
            <person name="Kubasova T."/>
            <person name="Cejkova D."/>
            <person name="Rychlik I."/>
        </authorList>
    </citation>
    <scope>NUCLEOTIDE SEQUENCE</scope>
    <source>
        <strain evidence="5">An824</strain>
    </source>
</reference>
<dbReference type="PANTHER" id="PTHR35089">
    <property type="entry name" value="CHAPERONE PROTEIN SKP"/>
    <property type="match status" value="1"/>
</dbReference>
<dbReference type="RefSeq" id="WP_205105598.1">
    <property type="nucleotide sequence ID" value="NZ_JACJJG010000082.1"/>
</dbReference>
<sequence length="167" mass="18992">MRKIFSLLVVSFFVLAASAQVKFGYLSYDKAVKAMPGYAVMQSNLSSLRAQYEEETKRSEEEFNEKYELFLDGRSSLDKPILQKRQAELQELLTKNIAFKKEAERLLKQAEADMYAPLKDKLNAVLAKIGMERGYAFILNTDNDALPFVNLSYGEDVTTLVLDAIKE</sequence>
<dbReference type="EMBL" id="JACJJG010000082">
    <property type="protein sequence ID" value="MBM6674450.1"/>
    <property type="molecule type" value="Genomic_DNA"/>
</dbReference>
<dbReference type="SMART" id="SM00935">
    <property type="entry name" value="OmpH"/>
    <property type="match status" value="1"/>
</dbReference>
<evidence type="ECO:0000313" key="5">
    <source>
        <dbReference type="EMBL" id="MBM6674450.1"/>
    </source>
</evidence>